<dbReference type="InterPro" id="IPR011990">
    <property type="entry name" value="TPR-like_helical_dom_sf"/>
</dbReference>
<dbReference type="AlphaFoldDB" id="A0A5K0Z0Z9"/>
<dbReference type="InterPro" id="IPR046960">
    <property type="entry name" value="PPR_At4g14850-like_plant"/>
</dbReference>
<gene>
    <name evidence="2" type="ORF">NYM_LOCUS9953</name>
</gene>
<dbReference type="PANTHER" id="PTHR47926:SF530">
    <property type="entry name" value="DYW DOMAIN-CONTAINING PROTEIN"/>
    <property type="match status" value="1"/>
</dbReference>
<organism evidence="2">
    <name type="scientific">Nymphaea colorata</name>
    <name type="common">pocket water lily</name>
    <dbReference type="NCBI Taxonomy" id="210225"/>
    <lineage>
        <taxon>Eukaryota</taxon>
        <taxon>Viridiplantae</taxon>
        <taxon>Streptophyta</taxon>
        <taxon>Embryophyta</taxon>
        <taxon>Tracheophyta</taxon>
        <taxon>Spermatophyta</taxon>
        <taxon>Magnoliopsida</taxon>
        <taxon>Nymphaeales</taxon>
        <taxon>Nymphaeaceae</taxon>
        <taxon>Nymphaea</taxon>
    </lineage>
</organism>
<dbReference type="EMBL" id="LR721778">
    <property type="protein sequence ID" value="VVV83278.1"/>
    <property type="molecule type" value="Genomic_DNA"/>
</dbReference>
<reference evidence="2" key="1">
    <citation type="submission" date="2019-09" db="EMBL/GenBank/DDBJ databases">
        <authorList>
            <person name="Zhang L."/>
        </authorList>
    </citation>
    <scope>NUCLEOTIDE SEQUENCE</scope>
</reference>
<accession>A0A5K0Z0Z9</accession>
<dbReference type="InterPro" id="IPR002885">
    <property type="entry name" value="PPR_rpt"/>
</dbReference>
<evidence type="ECO:0000313" key="2">
    <source>
        <dbReference type="EMBL" id="VVV83278.1"/>
    </source>
</evidence>
<dbReference type="Gramene" id="NC13G0194780.1">
    <property type="protein sequence ID" value="NC13G0194780.1:cds"/>
    <property type="gene ID" value="NC13G0194780"/>
</dbReference>
<dbReference type="PANTHER" id="PTHR47926">
    <property type="entry name" value="PENTATRICOPEPTIDE REPEAT-CONTAINING PROTEIN"/>
    <property type="match status" value="1"/>
</dbReference>
<keyword evidence="1" id="KW-0677">Repeat</keyword>
<proteinExistence type="predicted"/>
<dbReference type="Gene3D" id="1.25.40.10">
    <property type="entry name" value="Tetratricopeptide repeat domain"/>
    <property type="match status" value="1"/>
</dbReference>
<dbReference type="GO" id="GO:0003723">
    <property type="term" value="F:RNA binding"/>
    <property type="evidence" value="ECO:0007669"/>
    <property type="project" value="InterPro"/>
</dbReference>
<evidence type="ECO:0000256" key="1">
    <source>
        <dbReference type="ARBA" id="ARBA00022737"/>
    </source>
</evidence>
<dbReference type="GO" id="GO:0009451">
    <property type="term" value="P:RNA modification"/>
    <property type="evidence" value="ECO:0007669"/>
    <property type="project" value="InterPro"/>
</dbReference>
<name>A0A5K0Z0Z9_9MAGN</name>
<evidence type="ECO:0008006" key="3">
    <source>
        <dbReference type="Google" id="ProtNLM"/>
    </source>
</evidence>
<dbReference type="Pfam" id="PF01535">
    <property type="entry name" value="PPR"/>
    <property type="match status" value="2"/>
</dbReference>
<sequence length="92" mass="10073">MLHEGLRPDCLICSTLLNACAYLSALEQGKQVDTHIVKLGFDLDVFYGNALVNMYVKCGCVEDANLAFLEIPLRGIVSWSSMITGLAQHGQQ</sequence>
<protein>
    <recommendedName>
        <fullName evidence="3">Pentatricopeptide repeat-containing protein</fullName>
    </recommendedName>
</protein>